<dbReference type="InterPro" id="IPR002397">
    <property type="entry name" value="Cyt_P450_B"/>
</dbReference>
<dbReference type="InterPro" id="IPR001128">
    <property type="entry name" value="Cyt_P450"/>
</dbReference>
<dbReference type="RefSeq" id="WP_407287242.1">
    <property type="nucleotide sequence ID" value="NZ_CP147982.1"/>
</dbReference>
<evidence type="ECO:0000256" key="2">
    <source>
        <dbReference type="RuleBase" id="RU000461"/>
    </source>
</evidence>
<gene>
    <name evidence="4" type="ORF">WAB15_21660</name>
</gene>
<dbReference type="PROSITE" id="PS00086">
    <property type="entry name" value="CYTOCHROME_P450"/>
    <property type="match status" value="1"/>
</dbReference>
<dbReference type="PANTHER" id="PTHR46696">
    <property type="entry name" value="P450, PUTATIVE (EUROFUNG)-RELATED"/>
    <property type="match status" value="1"/>
</dbReference>
<protein>
    <submittedName>
        <fullName evidence="4">Cytochrome P450</fullName>
    </submittedName>
</protein>
<dbReference type="Pfam" id="PF00067">
    <property type="entry name" value="p450"/>
    <property type="match status" value="1"/>
</dbReference>
<dbReference type="InterPro" id="IPR017972">
    <property type="entry name" value="Cyt_P450_CS"/>
</dbReference>
<reference evidence="4 5" key="1">
    <citation type="submission" date="2024-03" db="EMBL/GenBank/DDBJ databases">
        <title>The complete genome of Streptomyces sirii sp.nov.</title>
        <authorList>
            <person name="Zakalyukina Y.V."/>
            <person name="Belik A.R."/>
            <person name="Biryukov M.V."/>
            <person name="Baturina O.A."/>
            <person name="Kabilov M.R."/>
        </authorList>
    </citation>
    <scope>NUCLEOTIDE SEQUENCE [LARGE SCALE GENOMIC DNA]</scope>
    <source>
        <strain evidence="4 5">BP-8</strain>
    </source>
</reference>
<keyword evidence="2" id="KW-0503">Monooxygenase</keyword>
<dbReference type="PRINTS" id="PR00385">
    <property type="entry name" value="P450"/>
</dbReference>
<dbReference type="Proteomes" id="UP001626628">
    <property type="component" value="Chromosome"/>
</dbReference>
<keyword evidence="5" id="KW-1185">Reference proteome</keyword>
<dbReference type="PANTHER" id="PTHR46696:SF1">
    <property type="entry name" value="CYTOCHROME P450 YJIB-RELATED"/>
    <property type="match status" value="1"/>
</dbReference>
<keyword evidence="2" id="KW-0349">Heme</keyword>
<keyword evidence="2" id="KW-0479">Metal-binding</keyword>
<feature type="region of interest" description="Disordered" evidence="3">
    <location>
        <begin position="1"/>
        <end position="34"/>
    </location>
</feature>
<sequence length="413" mass="45270">MHNEPSTNAPETTAGDLAPLSELPINRPSGCPFAPPAELAQLREEQPLRRMTYPDGHVGWLATGYSTVRAIFADPRFSSRYELLHYPLPGGPEGGLPPAPVGDMTGMDAPEHTRFRKLLAGKFTVRRMRALTDRVEEITAEHLDAMARDGGPVDLVKAFAQPIPALMICELLGVPSSDRETFQRQTHTMTDRRSTDEERMAAMTGMGEYLHALVLAKRAEPTDDLLSDLTTSDLTDEELTGVGAFLLGAGLDTTANMIAHGTFALLSNPDQFAALRDDPDLADKAVEELMRYLTIAHTTIKSALEDVELDGQLIKAGETVTMSMEAANRDPQRFPDPDSLDLHRKATGHLGFGHGIHQCLGQQLARVEMRVALPALVTRFPSLRLAIPADEVPLRTFSNIYGVHQLPVTWDKE</sequence>
<dbReference type="SUPFAM" id="SSF48264">
    <property type="entry name" value="Cytochrome P450"/>
    <property type="match status" value="1"/>
</dbReference>
<dbReference type="Gene3D" id="1.10.630.10">
    <property type="entry name" value="Cytochrome P450"/>
    <property type="match status" value="1"/>
</dbReference>
<evidence type="ECO:0000313" key="5">
    <source>
        <dbReference type="Proteomes" id="UP001626628"/>
    </source>
</evidence>
<feature type="compositionally biased region" description="Polar residues" evidence="3">
    <location>
        <begin position="1"/>
        <end position="11"/>
    </location>
</feature>
<evidence type="ECO:0000256" key="3">
    <source>
        <dbReference type="SAM" id="MobiDB-lite"/>
    </source>
</evidence>
<dbReference type="CDD" id="cd11030">
    <property type="entry name" value="CYP105-like"/>
    <property type="match status" value="1"/>
</dbReference>
<keyword evidence="2" id="KW-0408">Iron</keyword>
<organism evidence="4 5">
    <name type="scientific">Streptomyces sirii</name>
    <dbReference type="NCBI Taxonomy" id="3127701"/>
    <lineage>
        <taxon>Bacteria</taxon>
        <taxon>Bacillati</taxon>
        <taxon>Actinomycetota</taxon>
        <taxon>Actinomycetes</taxon>
        <taxon>Kitasatosporales</taxon>
        <taxon>Streptomycetaceae</taxon>
        <taxon>Streptomyces</taxon>
    </lineage>
</organism>
<accession>A0ABZ2QVT9</accession>
<keyword evidence="2" id="KW-0560">Oxidoreductase</keyword>
<dbReference type="InterPro" id="IPR036396">
    <property type="entry name" value="Cyt_P450_sf"/>
</dbReference>
<name>A0ABZ2QVT9_9ACTN</name>
<evidence type="ECO:0000313" key="4">
    <source>
        <dbReference type="EMBL" id="WXK78394.1"/>
    </source>
</evidence>
<dbReference type="EMBL" id="CP147982">
    <property type="protein sequence ID" value="WXK78394.1"/>
    <property type="molecule type" value="Genomic_DNA"/>
</dbReference>
<proteinExistence type="inferred from homology"/>
<comment type="similarity">
    <text evidence="1 2">Belongs to the cytochrome P450 family.</text>
</comment>
<dbReference type="PRINTS" id="PR00359">
    <property type="entry name" value="BP450"/>
</dbReference>
<evidence type="ECO:0000256" key="1">
    <source>
        <dbReference type="ARBA" id="ARBA00010617"/>
    </source>
</evidence>